<name>A0AB73IL98_9BURK</name>
<dbReference type="Gene3D" id="1.25.40.380">
    <property type="entry name" value="Protein of unknown function DUF1810"/>
    <property type="match status" value="1"/>
</dbReference>
<dbReference type="Pfam" id="PF08837">
    <property type="entry name" value="DUF1810"/>
    <property type="match status" value="1"/>
</dbReference>
<dbReference type="PIRSF" id="PIRSF008546">
    <property type="entry name" value="UCP008546"/>
    <property type="match status" value="1"/>
</dbReference>
<reference evidence="1" key="1">
    <citation type="submission" date="2023-07" db="EMBL/GenBank/DDBJ databases">
        <title>Sorghum-associated microbial communities from plants grown in Nebraska, USA.</title>
        <authorList>
            <person name="Schachtman D."/>
        </authorList>
    </citation>
    <scope>NUCLEOTIDE SEQUENCE</scope>
    <source>
        <strain evidence="1">DS1061</strain>
    </source>
</reference>
<dbReference type="SUPFAM" id="SSF140736">
    <property type="entry name" value="Rv1873-like"/>
    <property type="match status" value="1"/>
</dbReference>
<organism evidence="1 2">
    <name type="scientific">Paraburkholderia caledonica</name>
    <dbReference type="NCBI Taxonomy" id="134536"/>
    <lineage>
        <taxon>Bacteria</taxon>
        <taxon>Pseudomonadati</taxon>
        <taxon>Pseudomonadota</taxon>
        <taxon>Betaproteobacteria</taxon>
        <taxon>Burkholderiales</taxon>
        <taxon>Burkholderiaceae</taxon>
        <taxon>Paraburkholderia</taxon>
    </lineage>
</organism>
<dbReference type="EMBL" id="JAURTK010000007">
    <property type="protein sequence ID" value="MDP9649919.1"/>
    <property type="molecule type" value="Genomic_DNA"/>
</dbReference>
<dbReference type="InterPro" id="IPR014937">
    <property type="entry name" value="DUF1810"/>
</dbReference>
<proteinExistence type="predicted"/>
<sequence length="142" mass="16167">MVDRYDLQRFVDAQQPVYAQVTDELRAGDKRSHWMWFIFPQIEGIGSSPTAQRYAISGLDEARSYLAYPLLGPRLRECTAIVNGIEGKTLDEIFGYPDNRKFCSSMTLFARAAQDNAVFESALRKYCDDKPDPLTVARLPHD</sequence>
<dbReference type="InterPro" id="IPR036287">
    <property type="entry name" value="Rv1873-like_sf"/>
</dbReference>
<dbReference type="AlphaFoldDB" id="A0AB73IL98"/>
<comment type="caution">
    <text evidence="1">The sequence shown here is derived from an EMBL/GenBank/DDBJ whole genome shotgun (WGS) entry which is preliminary data.</text>
</comment>
<protein>
    <submittedName>
        <fullName evidence="1">Uncharacterized protein (DUF1810 family)</fullName>
    </submittedName>
</protein>
<accession>A0AB73IL98</accession>
<evidence type="ECO:0000313" key="1">
    <source>
        <dbReference type="EMBL" id="MDP9649919.1"/>
    </source>
</evidence>
<evidence type="ECO:0000313" key="2">
    <source>
        <dbReference type="Proteomes" id="UP001229486"/>
    </source>
</evidence>
<gene>
    <name evidence="1" type="ORF">J2793_005387</name>
</gene>
<dbReference type="Proteomes" id="UP001229486">
    <property type="component" value="Unassembled WGS sequence"/>
</dbReference>
<dbReference type="RefSeq" id="WP_392395112.1">
    <property type="nucleotide sequence ID" value="NZ_JAURTK010000007.1"/>
</dbReference>